<keyword evidence="5" id="KW-0694">RNA-binding</keyword>
<dbReference type="InterPro" id="IPR004659">
    <property type="entry name" value="RNase_E/G"/>
</dbReference>
<accession>A0A0J8D628</accession>
<dbReference type="AlphaFoldDB" id="A0A0J8D628"/>
<dbReference type="Pfam" id="PF10150">
    <property type="entry name" value="RNase_E_G"/>
    <property type="match status" value="1"/>
</dbReference>
<dbReference type="GO" id="GO:0006364">
    <property type="term" value="P:rRNA processing"/>
    <property type="evidence" value="ECO:0007669"/>
    <property type="project" value="TreeGrafter"/>
</dbReference>
<dbReference type="InterPro" id="IPR019307">
    <property type="entry name" value="RNA-bd_AU-1/RNase_E/G"/>
</dbReference>
<evidence type="ECO:0000256" key="3">
    <source>
        <dbReference type="ARBA" id="ARBA00022801"/>
    </source>
</evidence>
<proteinExistence type="predicted"/>
<dbReference type="GO" id="GO:0005737">
    <property type="term" value="C:cytoplasm"/>
    <property type="evidence" value="ECO:0007669"/>
    <property type="project" value="TreeGrafter"/>
</dbReference>
<dbReference type="RefSeq" id="WP_048570978.1">
    <property type="nucleotide sequence ID" value="NZ_LFVU01000027.1"/>
</dbReference>
<dbReference type="OrthoDB" id="9804278at2"/>
<dbReference type="SMART" id="SM00316">
    <property type="entry name" value="S1"/>
    <property type="match status" value="1"/>
</dbReference>
<dbReference type="Gene3D" id="2.40.50.140">
    <property type="entry name" value="Nucleic acid-binding proteins"/>
    <property type="match status" value="1"/>
</dbReference>
<dbReference type="GO" id="GO:0004540">
    <property type="term" value="F:RNA nuclease activity"/>
    <property type="evidence" value="ECO:0007669"/>
    <property type="project" value="InterPro"/>
</dbReference>
<sequence length="493" mass="56535">MNLIIDIGIAQSRALLLRKEKPVSIYTEDYSSKNISGNIYKGRVENITESLGCAFVNIGESKTGMLHFDECTHTIKKGEELLVQVIREPSGNKGARLSMKLTLPSKNSVLLVDCNDINISRNITDSKRRSELLSLGKRLTKGEEALGIIFRTSCINIHDEEIINEYLYTKKTWDKINSSWKYIKGESLLFEANNFIDYIKREYITSSIEKIYINREDESDEIKRFVKENSFEAKVLSIEESIDKLNLLKGYIEYSVKRNFDASDEVNIVIDETEALTIIDVNFASTNKSKDLEKCLLDANIKAVEKISQVISLKSSSGIILIDFINMKKEESKKVLEGEVERCFKKYGLKAKIHGFTKLGLLEVSKAKKSRVLRDVVYRKDNPNFLNPFYSVKNLENDILNMIYKNSKTSFNVFVSEDIYEAINIVDFIDVMKKVYSVKIETKKIRDFNGYYIGENLDVDFARISYGKRTLVGKIESFNEDDTSFSIKVIKKK</sequence>
<dbReference type="GO" id="GO:0046872">
    <property type="term" value="F:metal ion binding"/>
    <property type="evidence" value="ECO:0007669"/>
    <property type="project" value="UniProtKB-KW"/>
</dbReference>
<dbReference type="STRING" id="1121307.CLCY_2c03120"/>
<comment type="caution">
    <text evidence="7">The sequence shown here is derived from an EMBL/GenBank/DDBJ whole genome shotgun (WGS) entry which is preliminary data.</text>
</comment>
<keyword evidence="3 7" id="KW-0378">Hydrolase</keyword>
<keyword evidence="8" id="KW-1185">Reference proteome</keyword>
<dbReference type="EC" id="3.1.26.-" evidence="7"/>
<dbReference type="SUPFAM" id="SSF50249">
    <property type="entry name" value="Nucleic acid-binding proteins"/>
    <property type="match status" value="1"/>
</dbReference>
<evidence type="ECO:0000256" key="1">
    <source>
        <dbReference type="ARBA" id="ARBA00001946"/>
    </source>
</evidence>
<gene>
    <name evidence="7" type="primary">rng</name>
    <name evidence="7" type="ORF">CLCY_2c03120</name>
</gene>
<keyword evidence="2" id="KW-0479">Metal-binding</keyword>
<dbReference type="PROSITE" id="PS50126">
    <property type="entry name" value="S1"/>
    <property type="match status" value="1"/>
</dbReference>
<evidence type="ECO:0000256" key="5">
    <source>
        <dbReference type="ARBA" id="ARBA00022884"/>
    </source>
</evidence>
<organism evidence="7 8">
    <name type="scientific">Clostridium cylindrosporum DSM 605</name>
    <dbReference type="NCBI Taxonomy" id="1121307"/>
    <lineage>
        <taxon>Bacteria</taxon>
        <taxon>Bacillati</taxon>
        <taxon>Bacillota</taxon>
        <taxon>Clostridia</taxon>
        <taxon>Eubacteriales</taxon>
        <taxon>Clostridiaceae</taxon>
        <taxon>Clostridium</taxon>
    </lineage>
</organism>
<evidence type="ECO:0000256" key="2">
    <source>
        <dbReference type="ARBA" id="ARBA00022723"/>
    </source>
</evidence>
<keyword evidence="4" id="KW-0460">Magnesium</keyword>
<evidence type="ECO:0000313" key="7">
    <source>
        <dbReference type="EMBL" id="KMT21550.1"/>
    </source>
</evidence>
<dbReference type="GO" id="GO:0003723">
    <property type="term" value="F:RNA binding"/>
    <property type="evidence" value="ECO:0007669"/>
    <property type="project" value="UniProtKB-KW"/>
</dbReference>
<dbReference type="InterPro" id="IPR003029">
    <property type="entry name" value="S1_domain"/>
</dbReference>
<dbReference type="PATRIC" id="fig|1121307.3.peg.1168"/>
<dbReference type="GO" id="GO:0016787">
    <property type="term" value="F:hydrolase activity"/>
    <property type="evidence" value="ECO:0007669"/>
    <property type="project" value="UniProtKB-KW"/>
</dbReference>
<dbReference type="PANTHER" id="PTHR30001">
    <property type="entry name" value="RIBONUCLEASE"/>
    <property type="match status" value="1"/>
</dbReference>
<feature type="domain" description="S1 motif" evidence="6">
    <location>
        <begin position="37"/>
        <end position="100"/>
    </location>
</feature>
<dbReference type="CDD" id="cd04453">
    <property type="entry name" value="S1_RNase_E"/>
    <property type="match status" value="1"/>
</dbReference>
<dbReference type="EMBL" id="LFVU01000027">
    <property type="protein sequence ID" value="KMT21550.1"/>
    <property type="molecule type" value="Genomic_DNA"/>
</dbReference>
<reference evidence="7 8" key="1">
    <citation type="submission" date="2015-06" db="EMBL/GenBank/DDBJ databases">
        <title>Draft genome sequence of the purine-degrading Clostridium cylindrosporum HC-1 (DSM 605).</title>
        <authorList>
            <person name="Poehlein A."/>
            <person name="Schiel-Bengelsdorf B."/>
            <person name="Bengelsdorf F."/>
            <person name="Daniel R."/>
            <person name="Duerre P."/>
        </authorList>
    </citation>
    <scope>NUCLEOTIDE SEQUENCE [LARGE SCALE GENOMIC DNA]</scope>
    <source>
        <strain evidence="7 8">DSM 605</strain>
    </source>
</reference>
<dbReference type="PANTHER" id="PTHR30001:SF0">
    <property type="entry name" value="RIBONUCLEASE G"/>
    <property type="match status" value="1"/>
</dbReference>
<protein>
    <submittedName>
        <fullName evidence="7">Ribonuclease G</fullName>
        <ecNumber evidence="7">3.1.26.-</ecNumber>
    </submittedName>
</protein>
<evidence type="ECO:0000313" key="8">
    <source>
        <dbReference type="Proteomes" id="UP000036756"/>
    </source>
</evidence>
<comment type="cofactor">
    <cofactor evidence="1">
        <name>Mg(2+)</name>
        <dbReference type="ChEBI" id="CHEBI:18420"/>
    </cofactor>
</comment>
<evidence type="ECO:0000256" key="4">
    <source>
        <dbReference type="ARBA" id="ARBA00022842"/>
    </source>
</evidence>
<dbReference type="InterPro" id="IPR012340">
    <property type="entry name" value="NA-bd_OB-fold"/>
</dbReference>
<evidence type="ECO:0000259" key="6">
    <source>
        <dbReference type="PROSITE" id="PS50126"/>
    </source>
</evidence>
<name>A0A0J8D628_CLOCY</name>
<dbReference type="Proteomes" id="UP000036756">
    <property type="component" value="Unassembled WGS sequence"/>
</dbReference>